<name>A0A363NTU7_9SPHI</name>
<organism evidence="1 2">
    <name type="scientific">Sphingobacterium athyrii</name>
    <dbReference type="NCBI Taxonomy" id="2152717"/>
    <lineage>
        <taxon>Bacteria</taxon>
        <taxon>Pseudomonadati</taxon>
        <taxon>Bacteroidota</taxon>
        <taxon>Sphingobacteriia</taxon>
        <taxon>Sphingobacteriales</taxon>
        <taxon>Sphingobacteriaceae</taxon>
        <taxon>Sphingobacterium</taxon>
    </lineage>
</organism>
<gene>
    <name evidence="1" type="ORF">DCO56_12540</name>
</gene>
<dbReference type="Proteomes" id="UP000250831">
    <property type="component" value="Unassembled WGS sequence"/>
</dbReference>
<dbReference type="EMBL" id="QCXX01000003">
    <property type="protein sequence ID" value="PUV24187.1"/>
    <property type="molecule type" value="Genomic_DNA"/>
</dbReference>
<evidence type="ECO:0000313" key="1">
    <source>
        <dbReference type="EMBL" id="PUV24187.1"/>
    </source>
</evidence>
<accession>A0A363NTU7</accession>
<protein>
    <submittedName>
        <fullName evidence="1">Uncharacterized protein</fullName>
    </submittedName>
</protein>
<dbReference type="AlphaFoldDB" id="A0A363NTU7"/>
<evidence type="ECO:0000313" key="2">
    <source>
        <dbReference type="Proteomes" id="UP000250831"/>
    </source>
</evidence>
<reference evidence="1 2" key="1">
    <citation type="submission" date="2018-04" db="EMBL/GenBank/DDBJ databases">
        <title>Sphingobacterium sp. M46 Genome.</title>
        <authorList>
            <person name="Cheng J."/>
            <person name="Li Y."/>
        </authorList>
    </citation>
    <scope>NUCLEOTIDE SEQUENCE [LARGE SCALE GENOMIC DNA]</scope>
    <source>
        <strain evidence="1 2">M46</strain>
    </source>
</reference>
<proteinExistence type="predicted"/>
<comment type="caution">
    <text evidence="1">The sequence shown here is derived from an EMBL/GenBank/DDBJ whole genome shotgun (WGS) entry which is preliminary data.</text>
</comment>
<sequence>MGQYFWIAIPAQLFFRYCAETMEKYHAHAYIEMINRRSGKRNYVKYSKENQSEFLESFSSTDYYGFFLTTYPFSDQEDITSSGLFYDSPVAEYTIAGSGGYETDQTREIIHLRQIMKQADKSAKAFFAALQRNLKKIPDLRDTLRSGNKNHFYLPTSKSIIPQNAHSRLIEMPWEEHCISKDLVYRQE</sequence>
<keyword evidence="2" id="KW-1185">Reference proteome</keyword>